<dbReference type="EMBL" id="JACHGB010000008">
    <property type="protein sequence ID" value="MBB5273702.1"/>
    <property type="molecule type" value="Genomic_DNA"/>
</dbReference>
<dbReference type="RefSeq" id="WP_183970571.1">
    <property type="nucleotide sequence ID" value="NZ_BAABEW010000013.1"/>
</dbReference>
<dbReference type="InterPro" id="IPR042268">
    <property type="entry name" value="BamC_C"/>
</dbReference>
<sequence length="386" mass="43154">MKSNPSTARSAQRFLLLLAVPFALSACSITDEIGERTRIDYKSAGKLPPLDVPPDLVNPKGDERFAIPDRAERTFSGYQSARSVERPQQETKVLPAVEGMRIERAGSQRWLVVDQPADRLWPAVKDFWQESGFILESESPATGIMETEWAENRAKIPQDIVRRTIGRLFESVYSTSERDKFRTRFERSGAATEIYISHRGMEEVFTSQDRERTMWQPRDSDPELEAEFLRRLMVRLGASSESAAKAGAAPAQAPREELARVISSAGVADVLEVREGFDRAWRRIGLALDRGGFTVEDRDRTQGVYFVRYIDPEVEAGTGKKGLLSRIFSRSPSKPSSAQQYRIRVEGSESVSRVTVLGKDGGPLAAEADRKTGAKIVSLLREQMAQ</sequence>
<evidence type="ECO:0000313" key="3">
    <source>
        <dbReference type="Proteomes" id="UP000532440"/>
    </source>
</evidence>
<dbReference type="Proteomes" id="UP000532440">
    <property type="component" value="Unassembled WGS sequence"/>
</dbReference>
<gene>
    <name evidence="2" type="ORF">HNQ70_003733</name>
</gene>
<evidence type="ECO:0000313" key="2">
    <source>
        <dbReference type="EMBL" id="MBB5273702.1"/>
    </source>
</evidence>
<accession>A0A7W8MAI4</accession>
<dbReference type="InterPro" id="IPR010653">
    <property type="entry name" value="NlpB/DapX"/>
</dbReference>
<evidence type="ECO:0000256" key="1">
    <source>
        <dbReference type="SAM" id="SignalP"/>
    </source>
</evidence>
<feature type="chain" id="PRO_5030831454" evidence="1">
    <location>
        <begin position="26"/>
        <end position="386"/>
    </location>
</feature>
<dbReference type="PROSITE" id="PS51257">
    <property type="entry name" value="PROKAR_LIPOPROTEIN"/>
    <property type="match status" value="1"/>
</dbReference>
<keyword evidence="3" id="KW-1185">Reference proteome</keyword>
<proteinExistence type="predicted"/>
<dbReference type="Pfam" id="PF06804">
    <property type="entry name" value="Lipoprotein_18"/>
    <property type="match status" value="1"/>
</dbReference>
<reference evidence="2 3" key="1">
    <citation type="submission" date="2020-08" db="EMBL/GenBank/DDBJ databases">
        <title>Genomic Encyclopedia of Type Strains, Phase IV (KMG-IV): sequencing the most valuable type-strain genomes for metagenomic binning, comparative biology and taxonomic classification.</title>
        <authorList>
            <person name="Goeker M."/>
        </authorList>
    </citation>
    <scope>NUCLEOTIDE SEQUENCE [LARGE SCALE GENOMIC DNA]</scope>
    <source>
        <strain evidence="2 3">DSM 29781</strain>
    </source>
</reference>
<dbReference type="AlphaFoldDB" id="A0A7W8MAI4"/>
<dbReference type="Gene3D" id="3.30.310.170">
    <property type="entry name" value="Outer membrane protein assembly factor BamC"/>
    <property type="match status" value="1"/>
</dbReference>
<feature type="signal peptide" evidence="1">
    <location>
        <begin position="1"/>
        <end position="25"/>
    </location>
</feature>
<organism evidence="2 3">
    <name type="scientific">Quisquiliibacterium transsilvanicum</name>
    <dbReference type="NCBI Taxonomy" id="1549638"/>
    <lineage>
        <taxon>Bacteria</taxon>
        <taxon>Pseudomonadati</taxon>
        <taxon>Pseudomonadota</taxon>
        <taxon>Betaproteobacteria</taxon>
        <taxon>Burkholderiales</taxon>
        <taxon>Burkholderiaceae</taxon>
        <taxon>Quisquiliibacterium</taxon>
    </lineage>
</organism>
<protein>
    <submittedName>
        <fullName evidence="2">Outer membrane protein assembly factor BamC</fullName>
    </submittedName>
</protein>
<comment type="caution">
    <text evidence="2">The sequence shown here is derived from an EMBL/GenBank/DDBJ whole genome shotgun (WGS) entry which is preliminary data.</text>
</comment>
<name>A0A7W8MAI4_9BURK</name>
<keyword evidence="1" id="KW-0732">Signal</keyword>